<comment type="caution">
    <text evidence="9">The sequence shown here is derived from an EMBL/GenBank/DDBJ whole genome shotgun (WGS) entry which is preliminary data.</text>
</comment>
<feature type="transmembrane region" description="Helical" evidence="7">
    <location>
        <begin position="303"/>
        <end position="325"/>
    </location>
</feature>
<feature type="region of interest" description="Disordered" evidence="6">
    <location>
        <begin position="58"/>
        <end position="82"/>
    </location>
</feature>
<dbReference type="Gene3D" id="1.10.287.70">
    <property type="match status" value="1"/>
</dbReference>
<dbReference type="PANTHER" id="PTHR46726">
    <property type="entry name" value="TWO PORE CHANNEL 3"/>
    <property type="match status" value="1"/>
</dbReference>
<evidence type="ECO:0000256" key="7">
    <source>
        <dbReference type="SAM" id="Phobius"/>
    </source>
</evidence>
<proteinExistence type="predicted"/>
<dbReference type="SUPFAM" id="SSF47473">
    <property type="entry name" value="EF-hand"/>
    <property type="match status" value="1"/>
</dbReference>
<feature type="domain" description="EF-hand" evidence="8">
    <location>
        <begin position="426"/>
        <end position="461"/>
    </location>
</feature>
<evidence type="ECO:0000256" key="3">
    <source>
        <dbReference type="ARBA" id="ARBA00022837"/>
    </source>
</evidence>
<feature type="domain" description="EF-hand" evidence="8">
    <location>
        <begin position="467"/>
        <end position="502"/>
    </location>
</feature>
<dbReference type="InterPro" id="IPR011992">
    <property type="entry name" value="EF-hand-dom_pair"/>
</dbReference>
<dbReference type="SMART" id="SM00054">
    <property type="entry name" value="EFh"/>
    <property type="match status" value="2"/>
</dbReference>
<feature type="transmembrane region" description="Helical" evidence="7">
    <location>
        <begin position="204"/>
        <end position="223"/>
    </location>
</feature>
<dbReference type="Proteomes" id="UP000649617">
    <property type="component" value="Unassembled WGS sequence"/>
</dbReference>
<dbReference type="AlphaFoldDB" id="A0A812XH15"/>
<dbReference type="InterPro" id="IPR018247">
    <property type="entry name" value="EF_Hand_1_Ca_BS"/>
</dbReference>
<feature type="transmembrane region" description="Helical" evidence="7">
    <location>
        <begin position="351"/>
        <end position="371"/>
    </location>
</feature>
<evidence type="ECO:0000256" key="5">
    <source>
        <dbReference type="ARBA" id="ARBA00023136"/>
    </source>
</evidence>
<dbReference type="InterPro" id="IPR027359">
    <property type="entry name" value="Volt_channel_dom_sf"/>
</dbReference>
<dbReference type="Gene3D" id="1.10.238.10">
    <property type="entry name" value="EF-hand"/>
    <property type="match status" value="1"/>
</dbReference>
<dbReference type="PANTHER" id="PTHR46726:SF1">
    <property type="entry name" value="TWO-PORE CALCIUM CHANNEL 3"/>
    <property type="match status" value="1"/>
</dbReference>
<dbReference type="PROSITE" id="PS50222">
    <property type="entry name" value="EF_HAND_2"/>
    <property type="match status" value="2"/>
</dbReference>
<evidence type="ECO:0000313" key="9">
    <source>
        <dbReference type="EMBL" id="CAE7735285.1"/>
    </source>
</evidence>
<dbReference type="InterPro" id="IPR002048">
    <property type="entry name" value="EF_hand_dom"/>
</dbReference>
<evidence type="ECO:0000256" key="4">
    <source>
        <dbReference type="ARBA" id="ARBA00022989"/>
    </source>
</evidence>
<dbReference type="GO" id="GO:0005216">
    <property type="term" value="F:monoatomic ion channel activity"/>
    <property type="evidence" value="ECO:0007669"/>
    <property type="project" value="InterPro"/>
</dbReference>
<keyword evidence="5 7" id="KW-0472">Membrane</keyword>
<gene>
    <name evidence="9" type="primary">Catsper1</name>
    <name evidence="9" type="ORF">SPIL2461_LOCUS21133</name>
</gene>
<evidence type="ECO:0000256" key="1">
    <source>
        <dbReference type="ARBA" id="ARBA00004141"/>
    </source>
</evidence>
<sequence>MMREVTEQLAEIQQQQKASAENLAHLVHQYEGWQASLDSILARIDTLQLQGEEPARNLEYPQITRTPRLPMLSGDPDSDARMSDYEVAPAEVRFEDSGKVQESASTSSQQQGDVLHSLIQSSQQKSETSNKLKRLVEQGLNDHMAKSSQRVLSMHEKIASMVNSSAFEYAAGFVILANLVVIGIEAQLSIDMVPMEFPPLSWPWWLERIFLLIYCFEIILRIVAGGRKIFRDVWFLMDLALVCVGWMALLFLPLAGVDALAAEKLLIVRGLRLLRLVRALRMINHFKVIWRLVYGLLTAGQTIFSTTALILISLFVCSCVAVELIGKDNDLLDGPETGPIVRTYFRGIDRALITLIQFVTLDSVAAIYFPLILVKPWLSIFFLGLIVVISIGLMNLVTAAVLENAMQAAVQDAEAEKNAMMETVKDAIPELLKIFQSIDKDGSGILTHDEVVTVDVDILPKKFLQTVHVNSMVELFDYLDVDHTRELTKEEFIEGLLDLCLRDMPLHMVQMLKLLHIILTISKKIDLNIEALRAHQSLGWSNQPSDKPLKEGL</sequence>
<comment type="subcellular location">
    <subcellularLocation>
        <location evidence="1">Membrane</location>
        <topology evidence="1">Multi-pass membrane protein</topology>
    </subcellularLocation>
</comment>
<evidence type="ECO:0000256" key="2">
    <source>
        <dbReference type="ARBA" id="ARBA00022692"/>
    </source>
</evidence>
<dbReference type="InterPro" id="IPR005821">
    <property type="entry name" value="Ion_trans_dom"/>
</dbReference>
<feature type="transmembrane region" description="Helical" evidence="7">
    <location>
        <begin position="166"/>
        <end position="184"/>
    </location>
</feature>
<protein>
    <submittedName>
        <fullName evidence="9">Catsper1 protein</fullName>
    </submittedName>
</protein>
<evidence type="ECO:0000313" key="10">
    <source>
        <dbReference type="Proteomes" id="UP000649617"/>
    </source>
</evidence>
<name>A0A812XH15_SYMPI</name>
<keyword evidence="4 7" id="KW-1133">Transmembrane helix</keyword>
<dbReference type="EMBL" id="CAJNIZ010045970">
    <property type="protein sequence ID" value="CAE7735285.1"/>
    <property type="molecule type" value="Genomic_DNA"/>
</dbReference>
<keyword evidence="10" id="KW-1185">Reference proteome</keyword>
<keyword evidence="2 7" id="KW-0812">Transmembrane</keyword>
<evidence type="ECO:0000259" key="8">
    <source>
        <dbReference type="PROSITE" id="PS50222"/>
    </source>
</evidence>
<dbReference type="OrthoDB" id="445506at2759"/>
<dbReference type="GO" id="GO:0016020">
    <property type="term" value="C:membrane"/>
    <property type="evidence" value="ECO:0007669"/>
    <property type="project" value="UniProtKB-SubCell"/>
</dbReference>
<feature type="transmembrane region" description="Helical" evidence="7">
    <location>
        <begin position="377"/>
        <end position="402"/>
    </location>
</feature>
<dbReference type="Gene3D" id="1.20.120.350">
    <property type="entry name" value="Voltage-gated potassium channels. Chain C"/>
    <property type="match status" value="1"/>
</dbReference>
<accession>A0A812XH15</accession>
<dbReference type="Pfam" id="PF00520">
    <property type="entry name" value="Ion_trans"/>
    <property type="match status" value="1"/>
</dbReference>
<dbReference type="SUPFAM" id="SSF81324">
    <property type="entry name" value="Voltage-gated potassium channels"/>
    <property type="match status" value="1"/>
</dbReference>
<feature type="transmembrane region" description="Helical" evidence="7">
    <location>
        <begin position="235"/>
        <end position="256"/>
    </location>
</feature>
<dbReference type="GO" id="GO:0005509">
    <property type="term" value="F:calcium ion binding"/>
    <property type="evidence" value="ECO:0007669"/>
    <property type="project" value="InterPro"/>
</dbReference>
<keyword evidence="3" id="KW-0106">Calcium</keyword>
<reference evidence="9" key="1">
    <citation type="submission" date="2021-02" db="EMBL/GenBank/DDBJ databases">
        <authorList>
            <person name="Dougan E. K."/>
            <person name="Rhodes N."/>
            <person name="Thang M."/>
            <person name="Chan C."/>
        </authorList>
    </citation>
    <scope>NUCLEOTIDE SEQUENCE</scope>
</reference>
<evidence type="ECO:0000256" key="6">
    <source>
        <dbReference type="SAM" id="MobiDB-lite"/>
    </source>
</evidence>
<dbReference type="PROSITE" id="PS00018">
    <property type="entry name" value="EF_HAND_1"/>
    <property type="match status" value="2"/>
</dbReference>
<organism evidence="9 10">
    <name type="scientific">Symbiodinium pilosum</name>
    <name type="common">Dinoflagellate</name>
    <dbReference type="NCBI Taxonomy" id="2952"/>
    <lineage>
        <taxon>Eukaryota</taxon>
        <taxon>Sar</taxon>
        <taxon>Alveolata</taxon>
        <taxon>Dinophyceae</taxon>
        <taxon>Suessiales</taxon>
        <taxon>Symbiodiniaceae</taxon>
        <taxon>Symbiodinium</taxon>
    </lineage>
</organism>